<protein>
    <submittedName>
        <fullName evidence="8">BP28CT domain-containing protein</fullName>
    </submittedName>
</protein>
<accession>A0AAD8MJ93</accession>
<dbReference type="GO" id="GO:0030686">
    <property type="term" value="C:90S preribosome"/>
    <property type="evidence" value="ECO:0007669"/>
    <property type="project" value="TreeGrafter"/>
</dbReference>
<dbReference type="Pfam" id="PF08146">
    <property type="entry name" value="BP28CT"/>
    <property type="match status" value="1"/>
</dbReference>
<dbReference type="SMART" id="SM01036">
    <property type="entry name" value="BP28CT"/>
    <property type="match status" value="1"/>
</dbReference>
<evidence type="ECO:0000313" key="9">
    <source>
        <dbReference type="Proteomes" id="UP001237642"/>
    </source>
</evidence>
<reference evidence="8" key="2">
    <citation type="submission" date="2023-05" db="EMBL/GenBank/DDBJ databases">
        <authorList>
            <person name="Schelkunov M.I."/>
        </authorList>
    </citation>
    <scope>NUCLEOTIDE SEQUENCE</scope>
    <source>
        <strain evidence="8">Hsosn_3</strain>
        <tissue evidence="8">Leaf</tissue>
    </source>
</reference>
<evidence type="ECO:0000256" key="1">
    <source>
        <dbReference type="ARBA" id="ARBA00004604"/>
    </source>
</evidence>
<dbReference type="GO" id="GO:0000462">
    <property type="term" value="P:maturation of SSU-rRNA from tricistronic rRNA transcript (SSU-rRNA, 5.8S rRNA, LSU-rRNA)"/>
    <property type="evidence" value="ECO:0007669"/>
    <property type="project" value="TreeGrafter"/>
</dbReference>
<keyword evidence="3" id="KW-0690">Ribosome biogenesis</keyword>
<feature type="domain" description="BP28 C-terminal" evidence="7">
    <location>
        <begin position="1822"/>
        <end position="1996"/>
    </location>
</feature>
<dbReference type="GO" id="GO:0030515">
    <property type="term" value="F:snoRNA binding"/>
    <property type="evidence" value="ECO:0007669"/>
    <property type="project" value="TreeGrafter"/>
</dbReference>
<comment type="subcellular location">
    <subcellularLocation>
        <location evidence="1">Nucleus</location>
        <location evidence="1">Nucleolus</location>
    </subcellularLocation>
</comment>
<keyword evidence="9" id="KW-1185">Reference proteome</keyword>
<reference evidence="8" key="1">
    <citation type="submission" date="2023-02" db="EMBL/GenBank/DDBJ databases">
        <title>Genome of toxic invasive species Heracleum sosnowskyi carries increased number of genes despite the absence of recent whole-genome duplications.</title>
        <authorList>
            <person name="Schelkunov M."/>
            <person name="Shtratnikova V."/>
            <person name="Makarenko M."/>
            <person name="Klepikova A."/>
            <person name="Omelchenko D."/>
            <person name="Novikova G."/>
            <person name="Obukhova E."/>
            <person name="Bogdanov V."/>
            <person name="Penin A."/>
            <person name="Logacheva M."/>
        </authorList>
    </citation>
    <scope>NUCLEOTIDE SEQUENCE</scope>
    <source>
        <strain evidence="8">Hsosn_3</strain>
        <tissue evidence="8">Leaf</tissue>
    </source>
</reference>
<comment type="similarity">
    <text evidence="2">Belongs to the HEATR1/UTP10 family.</text>
</comment>
<evidence type="ECO:0000256" key="5">
    <source>
        <dbReference type="ARBA" id="ARBA00023242"/>
    </source>
</evidence>
<evidence type="ECO:0000256" key="4">
    <source>
        <dbReference type="ARBA" id="ARBA00022552"/>
    </source>
</evidence>
<dbReference type="InterPro" id="IPR011989">
    <property type="entry name" value="ARM-like"/>
</dbReference>
<dbReference type="Gene3D" id="1.25.10.10">
    <property type="entry name" value="Leucine-rich Repeat Variant"/>
    <property type="match status" value="1"/>
</dbReference>
<dbReference type="GO" id="GO:0032040">
    <property type="term" value="C:small-subunit processome"/>
    <property type="evidence" value="ECO:0007669"/>
    <property type="project" value="TreeGrafter"/>
</dbReference>
<keyword evidence="4" id="KW-0698">rRNA processing</keyword>
<dbReference type="InterPro" id="IPR012954">
    <property type="entry name" value="BP28_C_dom"/>
</dbReference>
<dbReference type="GO" id="GO:0045943">
    <property type="term" value="P:positive regulation of transcription by RNA polymerase I"/>
    <property type="evidence" value="ECO:0007669"/>
    <property type="project" value="TreeGrafter"/>
</dbReference>
<dbReference type="InterPro" id="IPR056384">
    <property type="entry name" value="ARM_At3g06530"/>
</dbReference>
<keyword evidence="5" id="KW-0539">Nucleus</keyword>
<dbReference type="Pfam" id="PF12397">
    <property type="entry name" value="U3snoRNP10"/>
    <property type="match status" value="1"/>
</dbReference>
<organism evidence="8 9">
    <name type="scientific">Heracleum sosnowskyi</name>
    <dbReference type="NCBI Taxonomy" id="360622"/>
    <lineage>
        <taxon>Eukaryota</taxon>
        <taxon>Viridiplantae</taxon>
        <taxon>Streptophyta</taxon>
        <taxon>Embryophyta</taxon>
        <taxon>Tracheophyta</taxon>
        <taxon>Spermatophyta</taxon>
        <taxon>Magnoliopsida</taxon>
        <taxon>eudicotyledons</taxon>
        <taxon>Gunneridae</taxon>
        <taxon>Pentapetalae</taxon>
        <taxon>asterids</taxon>
        <taxon>campanulids</taxon>
        <taxon>Apiales</taxon>
        <taxon>Apiaceae</taxon>
        <taxon>Apioideae</taxon>
        <taxon>apioid superclade</taxon>
        <taxon>Tordylieae</taxon>
        <taxon>Tordyliinae</taxon>
        <taxon>Heracleum</taxon>
    </lineage>
</organism>
<evidence type="ECO:0000256" key="2">
    <source>
        <dbReference type="ARBA" id="ARBA00010559"/>
    </source>
</evidence>
<gene>
    <name evidence="8" type="ORF">POM88_024879</name>
</gene>
<evidence type="ECO:0000313" key="8">
    <source>
        <dbReference type="EMBL" id="KAK1378135.1"/>
    </source>
</evidence>
<dbReference type="SUPFAM" id="SSF48371">
    <property type="entry name" value="ARM repeat"/>
    <property type="match status" value="2"/>
</dbReference>
<proteinExistence type="inferred from homology"/>
<dbReference type="Pfam" id="PF23243">
    <property type="entry name" value="HEAT_HEATR1"/>
    <property type="match status" value="1"/>
</dbReference>
<dbReference type="EMBL" id="JAUIZM010000006">
    <property type="protein sequence ID" value="KAK1378135.1"/>
    <property type="molecule type" value="Genomic_DNA"/>
</dbReference>
<keyword evidence="6" id="KW-0687">Ribonucleoprotein</keyword>
<dbReference type="PANTHER" id="PTHR13457">
    <property type="entry name" value="BAP28"/>
    <property type="match status" value="1"/>
</dbReference>
<dbReference type="Pfam" id="PF24477">
    <property type="entry name" value="ARM_At3g06530"/>
    <property type="match status" value="1"/>
</dbReference>
<evidence type="ECO:0000256" key="6">
    <source>
        <dbReference type="ARBA" id="ARBA00023274"/>
    </source>
</evidence>
<evidence type="ECO:0000259" key="7">
    <source>
        <dbReference type="SMART" id="SM01036"/>
    </source>
</evidence>
<comment type="caution">
    <text evidence="8">The sequence shown here is derived from an EMBL/GenBank/DDBJ whole genome shotgun (WGS) entry which is preliminary data.</text>
</comment>
<dbReference type="GO" id="GO:0034455">
    <property type="term" value="C:t-UTP complex"/>
    <property type="evidence" value="ECO:0007669"/>
    <property type="project" value="TreeGrafter"/>
</dbReference>
<dbReference type="InterPro" id="IPR016024">
    <property type="entry name" value="ARM-type_fold"/>
</dbReference>
<dbReference type="Proteomes" id="UP001237642">
    <property type="component" value="Unassembled WGS sequence"/>
</dbReference>
<name>A0AAD8MJ93_9APIA</name>
<sequence length="2138" mass="238572">MASSIASQLQAIKSLINADTDAPQKRPFTRPSILFSPKEAADIDLESLLSIALSGLEVLASRDGRFKSYKNNLFSPKSKEIDRELKGIEENNQINLSISSYLRLLSGYLELPAALKTLEYLIRRYKLHVYNMEELILCALPYHDTHMFVRIVQLLDTGNSKWKFLEGVKTSGAAPPRQVIVQQCIRDLGVLDALCEYALPTKKFQPSRPVMRFCIAVIIEVIGSVTVVDTNVVKRILPYIVYGLQPNVKVEPDHKAGALMIVTLLANKVALAPDLVRSLIRSVAVVAQKGATETTDLQWIRASFMALISLVQLQAVDMLPKKVVDALKVISDLPGILMGLIKEFNIDKFLTVLLDSLLEYSTADDLCYRTLLSVIETVPARGLVVHMVSKLLHTCVRLSKTKSELASHESGIRVKQVFLSISRRYPSELRGAVHSFLESKKEDSMHEVLCQILDGKQDLSTSDSKIWFALEHPKAEVRRITLSNFDTNSLLKCKDVDSQRFSTMQDAVLRRLQDDDLSVVQAALKLDRLSELLDSSSLLDALHKVLQRCISNLMIRSPDSSSLAADVALLSLEHAILNFHQQEKYARQLAGMLFPLILIIPKTQSLNSKARSLTREVKWPLFANLVSVSHPQKALKLEDITSINMDTISGLADTFSMHPEEYIPWLVECCNVSDLSKTLFFLVLLRSFTRLKIDVSQLFTLYETCFPALKNELKVLDTVGSLDVTESNSKLLDSDCQTFIDDLFDTDLKVLNAKILRCLFWKLSEAIITIAPEDVSEDKNKKLICTLQDTFTFFASHPKPVFREHLNNFVRKCKISPVPFLSKLYTDEGVSVAVKVESLHSFAHLCSQSEESLLLQLLAEFPSVLVALYSNIRDVRVAAMSCIEGLFTVWPRVTLSGRKNGSALGSQFLGELLGLLIQQQRLITSDENILPSLFTNLLGTPCHSILVSDSVGQRFEKSVKEDIMHFLVASALKLSAYGKLMLLSLLKGVGSGVMLVKEVELLLNELLNRRHQFHLGNDQFCTKLSKIEVDTMCLLLEFCTMPVSLSDGFVHEDKILKALQFEGTFSEDPAIVQPCLTVLNNINSSFYGGLKIATQELLFKSLVVLFHSANVDIHNATREALLRIKISSPTVGLVLDLVLKKEGFSNKPAHGKKKKKSTSHLISAQNSDATLRCGSVVSFLSSVLDIMRLKKDIENRASILGPLFKLLGTLFLDDYWIMVTKNEENYTQASPKVSPTSSSPLCYVQQSLLLILEDISASLITSPPQKEEVMYNFDVELLVKCARSSKDAVTRNHIFLLLSTIAKVVPDRVLDHILDILTVVGESAVTQMDSHSQQVFEDLITVIIPCWLSKTGNVEELLQVFVRVLPEVAEHRRLSIISHLLRTLGESGSLASLLLILFRSMASKENFSLDTSIHTVWEYVFATQICAHYSCMIWLPSLVIVLQKIEMGSWNKELFMELLVAVHFISDKLEDPEISFKLKCMDNPDDIQGTVGELTEQIVSHLQLADSRRKQIGLPSSIGKDLKERIRTILKNITKGLLLLPSAYFGVVIKLLDHANYNVKRKALGLLCETLKDTAVQPKHERRGVNSGTRDSWIYLDASALESFSKLCSEIVKLVDKSDDKSTVSLKLSAVSALEVLANRFPSNDSSFNLCLAPISRNIHSDNLAVSCSCLRAAGALINVLGPKALSELPVIMSHLLQSTRNISSSDCADAISPGLANPKEALFISVLVTLEAVIDKLGGFLSPFIGDILELVVLHPDFTKIGDPKFKLKADVVRKLIVEKVPVRLLLSPLLSIYFEAMKSGDSSLSTVFEMLANLIGTMDRSSLGANHVKIYDLCLVALDLRCQKAVSIRNVNVVEKNVINAMIILTLKLTETMFKPLFIRSIEWSESNVEESGRTVMNIDRAISFYGLVNKLAESHRSLFVPYFKYLLDGCVRHLINAEVGDVSLIRKKKKAKLAEEKSSEKGGNGTLSVEMWHLRALILSSLHKCFLYDTGNLKFLDSSNFQLLLKPIISQLDTEPPRCIEQCTDIPTVDDVDKLLVSCVGQMAVTAGSDLLWKPLNHEVLMQTRSEKLRTRMLALRIVKYLVDNLKEEYLVFLAETIPFLGELLEDVELPVKSLAQEILKEMESMSGESLRQYL</sequence>
<dbReference type="InterPro" id="IPR040191">
    <property type="entry name" value="UTP10"/>
</dbReference>
<evidence type="ECO:0000256" key="3">
    <source>
        <dbReference type="ARBA" id="ARBA00022517"/>
    </source>
</evidence>
<dbReference type="PANTHER" id="PTHR13457:SF1">
    <property type="entry name" value="HEAT REPEAT-CONTAINING PROTEIN 1"/>
    <property type="match status" value="1"/>
</dbReference>
<dbReference type="InterPro" id="IPR056473">
    <property type="entry name" value="HEAT_Utp10/HEAT1"/>
</dbReference>
<dbReference type="InterPro" id="IPR022125">
    <property type="entry name" value="U3snoRNP10_N"/>
</dbReference>